<reference evidence="2" key="1">
    <citation type="submission" date="2022-01" db="EMBL/GenBank/DDBJ databases">
        <authorList>
            <person name="King R."/>
        </authorList>
    </citation>
    <scope>NUCLEOTIDE SEQUENCE</scope>
</reference>
<evidence type="ECO:0000256" key="1">
    <source>
        <dbReference type="SAM" id="MobiDB-lite"/>
    </source>
</evidence>
<name>A0A9P0CYA4_9CUCU</name>
<proteinExistence type="predicted"/>
<gene>
    <name evidence="2" type="ORF">PSYICH_LOCUS11780</name>
</gene>
<accession>A0A9P0CYA4</accession>
<dbReference type="Proteomes" id="UP001153636">
    <property type="component" value="Chromosome 6"/>
</dbReference>
<feature type="compositionally biased region" description="Polar residues" evidence="1">
    <location>
        <begin position="57"/>
        <end position="71"/>
    </location>
</feature>
<evidence type="ECO:0000313" key="2">
    <source>
        <dbReference type="EMBL" id="CAH1111552.1"/>
    </source>
</evidence>
<keyword evidence="3" id="KW-1185">Reference proteome</keyword>
<feature type="compositionally biased region" description="Gly residues" evidence="1">
    <location>
        <begin position="23"/>
        <end position="43"/>
    </location>
</feature>
<protein>
    <submittedName>
        <fullName evidence="2">Uncharacterized protein</fullName>
    </submittedName>
</protein>
<sequence length="148" mass="15494">MQTSFTFNFDYIFQIDPPSATAGSGGAGGHHGTSGGASAGGGHLMVTNTGADDGSSDDANTPLHSPKSQNTSREEDDSSNANESDCKSPSQSDVLFDVLQKRSLDINNCASQIKNAQNQRNAKRSKVIFANIIDSVSLRTELPTVMGA</sequence>
<feature type="compositionally biased region" description="Polar residues" evidence="1">
    <location>
        <begin position="79"/>
        <end position="92"/>
    </location>
</feature>
<feature type="region of interest" description="Disordered" evidence="1">
    <location>
        <begin position="18"/>
        <end position="92"/>
    </location>
</feature>
<dbReference type="AlphaFoldDB" id="A0A9P0CYA4"/>
<dbReference type="OrthoDB" id="6763829at2759"/>
<dbReference type="EMBL" id="OV651818">
    <property type="protein sequence ID" value="CAH1111552.1"/>
    <property type="molecule type" value="Genomic_DNA"/>
</dbReference>
<evidence type="ECO:0000313" key="3">
    <source>
        <dbReference type="Proteomes" id="UP001153636"/>
    </source>
</evidence>
<organism evidence="2 3">
    <name type="scientific">Psylliodes chrysocephalus</name>
    <dbReference type="NCBI Taxonomy" id="3402493"/>
    <lineage>
        <taxon>Eukaryota</taxon>
        <taxon>Metazoa</taxon>
        <taxon>Ecdysozoa</taxon>
        <taxon>Arthropoda</taxon>
        <taxon>Hexapoda</taxon>
        <taxon>Insecta</taxon>
        <taxon>Pterygota</taxon>
        <taxon>Neoptera</taxon>
        <taxon>Endopterygota</taxon>
        <taxon>Coleoptera</taxon>
        <taxon>Polyphaga</taxon>
        <taxon>Cucujiformia</taxon>
        <taxon>Chrysomeloidea</taxon>
        <taxon>Chrysomelidae</taxon>
        <taxon>Galerucinae</taxon>
        <taxon>Alticini</taxon>
        <taxon>Psylliodes</taxon>
    </lineage>
</organism>